<sequence length="90" mass="10388">MNQQYLERVAQDLLDRITLARLNGQEVPILSKERQGTIITVLTGRQEDQTKMEHIALYDEQGGVITERFSNLDVSANRSLDFRFEFEVTS</sequence>
<gene>
    <name evidence="1" type="ORF">AMD02_14260</name>
</gene>
<evidence type="ECO:0000313" key="1">
    <source>
        <dbReference type="EMBL" id="KOO39882.1"/>
    </source>
</evidence>
<dbReference type="RefSeq" id="WP_053431729.1">
    <property type="nucleotide sequence ID" value="NZ_LILD02000002.1"/>
</dbReference>
<dbReference type="PATRIC" id="fig|136160.3.peg.3315"/>
<proteinExistence type="predicted"/>
<comment type="caution">
    <text evidence="1">The sequence shown here is derived from an EMBL/GenBank/DDBJ whole genome shotgun (WGS) entry which is preliminary data.</text>
</comment>
<organism evidence="1">
    <name type="scientific">Halalkalibacterium halodurans</name>
    <name type="common">Bacillus halodurans</name>
    <dbReference type="NCBI Taxonomy" id="86665"/>
    <lineage>
        <taxon>Bacteria</taxon>
        <taxon>Bacillati</taxon>
        <taxon>Bacillota</taxon>
        <taxon>Bacilli</taxon>
        <taxon>Bacillales</taxon>
        <taxon>Bacillaceae</taxon>
        <taxon>Halalkalibacterium (ex Joshi et al. 2022)</taxon>
    </lineage>
</organism>
<reference evidence="1" key="1">
    <citation type="submission" date="2015-08" db="EMBL/GenBank/DDBJ databases">
        <title>Complete DNA Sequence of Pseudomonas syringae pv. actinidiae, the Causal Agent of Kiwifruit Canker Disease.</title>
        <authorList>
            <person name="Rikkerink E.H.A."/>
            <person name="Fineran P.C."/>
        </authorList>
    </citation>
    <scope>NUCLEOTIDE SEQUENCE</scope>
    <source>
        <strain evidence="1">DSM 13666</strain>
    </source>
</reference>
<name>A0A0M0KMP4_ALKHA</name>
<protein>
    <submittedName>
        <fullName evidence="1">Uncharacterized protein</fullName>
    </submittedName>
</protein>
<dbReference type="EMBL" id="LILD01000001">
    <property type="protein sequence ID" value="KOO39882.1"/>
    <property type="molecule type" value="Genomic_DNA"/>
</dbReference>
<dbReference type="AlphaFoldDB" id="A0A0M0KMP4"/>
<accession>A0A0M0KMP4</accession>